<proteinExistence type="predicted"/>
<name>A0A6J6IRE0_9ZZZZ</name>
<dbReference type="Gene3D" id="3.40.50.410">
    <property type="entry name" value="von Willebrand factor, type A domain"/>
    <property type="match status" value="1"/>
</dbReference>
<dbReference type="AlphaFoldDB" id="A0A6J6IRE0"/>
<protein>
    <submittedName>
        <fullName evidence="1">Unannotated protein</fullName>
    </submittedName>
</protein>
<dbReference type="InterPro" id="IPR036465">
    <property type="entry name" value="vWFA_dom_sf"/>
</dbReference>
<organism evidence="1">
    <name type="scientific">freshwater metagenome</name>
    <dbReference type="NCBI Taxonomy" id="449393"/>
    <lineage>
        <taxon>unclassified sequences</taxon>
        <taxon>metagenomes</taxon>
        <taxon>ecological metagenomes</taxon>
    </lineage>
</organism>
<accession>A0A6J6IRE0</accession>
<reference evidence="1" key="1">
    <citation type="submission" date="2020-05" db="EMBL/GenBank/DDBJ databases">
        <authorList>
            <person name="Chiriac C."/>
            <person name="Salcher M."/>
            <person name="Ghai R."/>
            <person name="Kavagutti S V."/>
        </authorList>
    </citation>
    <scope>NUCLEOTIDE SEQUENCE</scope>
</reference>
<dbReference type="SUPFAM" id="SSF53300">
    <property type="entry name" value="vWA-like"/>
    <property type="match status" value="1"/>
</dbReference>
<dbReference type="EMBL" id="CAEZVQ010000005">
    <property type="protein sequence ID" value="CAB4627222.1"/>
    <property type="molecule type" value="Genomic_DNA"/>
</dbReference>
<evidence type="ECO:0000313" key="1">
    <source>
        <dbReference type="EMBL" id="CAB4627222.1"/>
    </source>
</evidence>
<sequence length="240" mass="26128">MLPPWERPVIQMRRNFSDLRGSQVLPFYIVCDESDLMEPIGGIAAMNQALPDIHAEIASDPLISDICLIGLITFAETAEELMQLTNLRNVAAMPGLEARGPSKYGPVFTLLREVIERDVENLKFYGVKVIRPAVFFLTAGEPTDDPDWEDSYRSLMDKQAFRKYPNVIAFGVHGASASTIGKIGTVGAFIGGNGVAPADSLSEIMRSLTRSVTYSGPASTPTMVFPSTPTITTQVIIEST</sequence>
<gene>
    <name evidence="1" type="ORF">UFOPK2086_00110</name>
</gene>